<comment type="similarity">
    <text evidence="2">Belongs to the WD repeat ARPC1 family.</text>
</comment>
<dbReference type="InterPro" id="IPR001680">
    <property type="entry name" value="WD40_rpt"/>
</dbReference>
<feature type="region of interest" description="Disordered" evidence="10">
    <location>
        <begin position="247"/>
        <end position="280"/>
    </location>
</feature>
<keyword evidence="7" id="KW-0206">Cytoskeleton</keyword>
<keyword evidence="6" id="KW-0009">Actin-binding</keyword>
<evidence type="ECO:0000256" key="7">
    <source>
        <dbReference type="ARBA" id="ARBA00023212"/>
    </source>
</evidence>
<dbReference type="SUPFAM" id="SSF50978">
    <property type="entry name" value="WD40 repeat-like"/>
    <property type="match status" value="1"/>
</dbReference>
<dbReference type="GO" id="GO:0051015">
    <property type="term" value="F:actin filament binding"/>
    <property type="evidence" value="ECO:0007669"/>
    <property type="project" value="TreeGrafter"/>
</dbReference>
<keyword evidence="11" id="KW-0732">Signal</keyword>
<keyword evidence="5" id="KW-0677">Repeat</keyword>
<keyword evidence="4" id="KW-0853">WD repeat</keyword>
<keyword evidence="3" id="KW-0963">Cytoplasm</keyword>
<comment type="subcellular location">
    <subcellularLocation>
        <location evidence="1">Cytoplasm</location>
        <location evidence="1">Cytoskeleton</location>
    </subcellularLocation>
</comment>
<evidence type="ECO:0000256" key="6">
    <source>
        <dbReference type="ARBA" id="ARBA00023203"/>
    </source>
</evidence>
<evidence type="ECO:0000256" key="8">
    <source>
        <dbReference type="ARBA" id="ARBA00041244"/>
    </source>
</evidence>
<evidence type="ECO:0000256" key="11">
    <source>
        <dbReference type="SAM" id="SignalP"/>
    </source>
</evidence>
<evidence type="ECO:0000256" key="3">
    <source>
        <dbReference type="ARBA" id="ARBA00022490"/>
    </source>
</evidence>
<dbReference type="Gene3D" id="2.130.10.10">
    <property type="entry name" value="YVTN repeat-like/Quinoprotein amine dehydrogenase"/>
    <property type="match status" value="2"/>
</dbReference>
<name>A0A9N7NQB3_STRHE</name>
<evidence type="ECO:0000256" key="1">
    <source>
        <dbReference type="ARBA" id="ARBA00004245"/>
    </source>
</evidence>
<dbReference type="PANTHER" id="PTHR10709:SF2">
    <property type="entry name" value="ACTIN-RELATED PROTEIN 2_3 COMPLEX SUBUNIT"/>
    <property type="match status" value="1"/>
</dbReference>
<dbReference type="Proteomes" id="UP001153555">
    <property type="component" value="Unassembled WGS sequence"/>
</dbReference>
<evidence type="ECO:0000256" key="10">
    <source>
        <dbReference type="SAM" id="MobiDB-lite"/>
    </source>
</evidence>
<proteinExistence type="inferred from homology"/>
<evidence type="ECO:0000256" key="4">
    <source>
        <dbReference type="ARBA" id="ARBA00022574"/>
    </source>
</evidence>
<feature type="chain" id="PRO_5040275347" description="Arp2/3 complex 41 kDa subunit" evidence="11">
    <location>
        <begin position="21"/>
        <end position="326"/>
    </location>
</feature>
<evidence type="ECO:0000256" key="9">
    <source>
        <dbReference type="ARBA" id="ARBA00041789"/>
    </source>
</evidence>
<accession>A0A9N7NQB3</accession>
<dbReference type="EMBL" id="CACSLK010027840">
    <property type="protein sequence ID" value="CAA0833429.1"/>
    <property type="molecule type" value="Genomic_DNA"/>
</dbReference>
<evidence type="ECO:0000313" key="13">
    <source>
        <dbReference type="Proteomes" id="UP001153555"/>
    </source>
</evidence>
<comment type="caution">
    <text evidence="12">The sequence shown here is derived from an EMBL/GenBank/DDBJ whole genome shotgun (WGS) entry which is preliminary data.</text>
</comment>
<dbReference type="InterPro" id="IPR017383">
    <property type="entry name" value="ARPC1"/>
</dbReference>
<feature type="compositionally biased region" description="Polar residues" evidence="10">
    <location>
        <begin position="254"/>
        <end position="272"/>
    </location>
</feature>
<dbReference type="OrthoDB" id="406844at2759"/>
<protein>
    <recommendedName>
        <fullName evidence="8">Arp2/3 complex 41 kDa subunit</fullName>
    </recommendedName>
    <alternativeName>
        <fullName evidence="9">p41-ARC</fullName>
    </alternativeName>
</protein>
<dbReference type="InterPro" id="IPR015943">
    <property type="entry name" value="WD40/YVTN_repeat-like_dom_sf"/>
</dbReference>
<evidence type="ECO:0000256" key="5">
    <source>
        <dbReference type="ARBA" id="ARBA00022737"/>
    </source>
</evidence>
<reference evidence="12" key="1">
    <citation type="submission" date="2019-12" db="EMBL/GenBank/DDBJ databases">
        <authorList>
            <person name="Scholes J."/>
        </authorList>
    </citation>
    <scope>NUCLEOTIDE SEQUENCE</scope>
</reference>
<organism evidence="12 13">
    <name type="scientific">Striga hermonthica</name>
    <name type="common">Purple witchweed</name>
    <name type="synonym">Buchnera hermonthica</name>
    <dbReference type="NCBI Taxonomy" id="68872"/>
    <lineage>
        <taxon>Eukaryota</taxon>
        <taxon>Viridiplantae</taxon>
        <taxon>Streptophyta</taxon>
        <taxon>Embryophyta</taxon>
        <taxon>Tracheophyta</taxon>
        <taxon>Spermatophyta</taxon>
        <taxon>Magnoliopsida</taxon>
        <taxon>eudicotyledons</taxon>
        <taxon>Gunneridae</taxon>
        <taxon>Pentapetalae</taxon>
        <taxon>asterids</taxon>
        <taxon>lamiids</taxon>
        <taxon>Lamiales</taxon>
        <taxon>Orobanchaceae</taxon>
        <taxon>Buchnereae</taxon>
        <taxon>Striga</taxon>
    </lineage>
</organism>
<feature type="signal peptide" evidence="11">
    <location>
        <begin position="1"/>
        <end position="20"/>
    </location>
</feature>
<keyword evidence="13" id="KW-1185">Reference proteome</keyword>
<dbReference type="InterPro" id="IPR036322">
    <property type="entry name" value="WD40_repeat_dom_sf"/>
</dbReference>
<sequence>MIVFAVLSPLLADPFSGTYGGSSPAEGIKTGDPNNQTAPELIFSSTQSYCYFTSCRRVYHVQNPAVISQFPAEIECHGRGFMIAFCPNNSEVHIYQLLGGKWEKIHVLQNHDQIVSGLHWGVSFNRIVTVAHDRNSYVWSKEASEWVPTLVILRLNRAALCVQWSPKENKFAAGSGAKTVCICYYEQENNWNSTGSSSSDSKFEEVLFVSERMLIGVGFDCNPMVFAADERGLWSFLRFLDETKPTPGAKYDSQRSGTFGKFSSQSKNGSSDENSETSRRHDKCITSIVALKDAGDTTITSFSTSGFDGKVIIWDLQREQDLLEYL</sequence>
<gene>
    <name evidence="12" type="ORF">SHERM_28690</name>
</gene>
<evidence type="ECO:0000256" key="2">
    <source>
        <dbReference type="ARBA" id="ARBA00006260"/>
    </source>
</evidence>
<dbReference type="AlphaFoldDB" id="A0A9N7NQB3"/>
<dbReference type="GO" id="GO:0034314">
    <property type="term" value="P:Arp2/3 complex-mediated actin nucleation"/>
    <property type="evidence" value="ECO:0007669"/>
    <property type="project" value="InterPro"/>
</dbReference>
<evidence type="ECO:0000313" key="12">
    <source>
        <dbReference type="EMBL" id="CAA0833429.1"/>
    </source>
</evidence>
<dbReference type="PANTHER" id="PTHR10709">
    <property type="entry name" value="ACTIN-RELATED PROTEIN 2/3 COMPLEX SUBUNIT 1"/>
    <property type="match status" value="1"/>
</dbReference>
<dbReference type="GO" id="GO:0005885">
    <property type="term" value="C:Arp2/3 protein complex"/>
    <property type="evidence" value="ECO:0007669"/>
    <property type="project" value="InterPro"/>
</dbReference>
<dbReference type="SMART" id="SM00320">
    <property type="entry name" value="WD40"/>
    <property type="match status" value="3"/>
</dbReference>